<proteinExistence type="predicted"/>
<dbReference type="AlphaFoldDB" id="E4NDH6"/>
<evidence type="ECO:0008006" key="5">
    <source>
        <dbReference type="Google" id="ProtNLM"/>
    </source>
</evidence>
<feature type="signal peptide" evidence="2">
    <location>
        <begin position="1"/>
        <end position="25"/>
    </location>
</feature>
<organism evidence="3 4">
    <name type="scientific">Kitasatospora setae (strain ATCC 33774 / DSM 43861 / JCM 3304 / KCC A-0304 / NBRC 14216 / KM-6054)</name>
    <name type="common">Streptomyces setae</name>
    <dbReference type="NCBI Taxonomy" id="452652"/>
    <lineage>
        <taxon>Bacteria</taxon>
        <taxon>Bacillati</taxon>
        <taxon>Actinomycetota</taxon>
        <taxon>Actinomycetes</taxon>
        <taxon>Kitasatosporales</taxon>
        <taxon>Streptomycetaceae</taxon>
        <taxon>Kitasatospora</taxon>
    </lineage>
</organism>
<name>E4NDH6_KITSK</name>
<dbReference type="STRING" id="452652.KSE_34500"/>
<evidence type="ECO:0000313" key="4">
    <source>
        <dbReference type="Proteomes" id="UP000007076"/>
    </source>
</evidence>
<feature type="region of interest" description="Disordered" evidence="1">
    <location>
        <begin position="196"/>
        <end position="224"/>
    </location>
</feature>
<dbReference type="eggNOG" id="ENOG5032ZZ6">
    <property type="taxonomic scope" value="Bacteria"/>
</dbReference>
<dbReference type="Proteomes" id="UP000007076">
    <property type="component" value="Chromosome"/>
</dbReference>
<keyword evidence="4" id="KW-1185">Reference proteome</keyword>
<feature type="chain" id="PRO_5003186879" description="Lipoprotein" evidence="2">
    <location>
        <begin position="26"/>
        <end position="224"/>
    </location>
</feature>
<evidence type="ECO:0000313" key="3">
    <source>
        <dbReference type="EMBL" id="BAJ29257.1"/>
    </source>
</evidence>
<keyword evidence="2" id="KW-0732">Signal</keyword>
<reference evidence="3 4" key="1">
    <citation type="journal article" date="2010" name="DNA Res.">
        <title>Genome sequence of Kitasatospora setae NBRC 14216T: an evolutionary snapshot of the family Streptomycetaceae.</title>
        <authorList>
            <person name="Ichikawa N."/>
            <person name="Oguchi A."/>
            <person name="Ikeda H."/>
            <person name="Ishikawa J."/>
            <person name="Kitani S."/>
            <person name="Watanabe Y."/>
            <person name="Nakamura S."/>
            <person name="Katano Y."/>
            <person name="Kishi E."/>
            <person name="Sasagawa M."/>
            <person name="Ankai A."/>
            <person name="Fukui S."/>
            <person name="Hashimoto Y."/>
            <person name="Kamata S."/>
            <person name="Otoguro M."/>
            <person name="Tanikawa S."/>
            <person name="Nihira T."/>
            <person name="Horinouchi S."/>
            <person name="Ohnishi Y."/>
            <person name="Hayakawa M."/>
            <person name="Kuzuyama T."/>
            <person name="Arisawa A."/>
            <person name="Nomoto F."/>
            <person name="Miura H."/>
            <person name="Takahashi Y."/>
            <person name="Fujita N."/>
        </authorList>
    </citation>
    <scope>NUCLEOTIDE SEQUENCE [LARGE SCALE GENOMIC DNA]</scope>
    <source>
        <strain evidence="4">ATCC 33774 / DSM 43861 / JCM 3304 / KCC A-0304 / NBRC 14216 / KM-6054</strain>
    </source>
</reference>
<dbReference type="EMBL" id="AP010968">
    <property type="protein sequence ID" value="BAJ29257.1"/>
    <property type="molecule type" value="Genomic_DNA"/>
</dbReference>
<accession>E4NDH6</accession>
<protein>
    <recommendedName>
        <fullName evidence="5">Lipoprotein</fullName>
    </recommendedName>
</protein>
<evidence type="ECO:0000256" key="1">
    <source>
        <dbReference type="SAM" id="MobiDB-lite"/>
    </source>
</evidence>
<evidence type="ECO:0000256" key="2">
    <source>
        <dbReference type="SAM" id="SignalP"/>
    </source>
</evidence>
<gene>
    <name evidence="3" type="ordered locus">KSE_34500</name>
</gene>
<sequence length="224" mass="20815">MSRSLRRGAAAAIVLAAIVPLAACAAGNDASTLEIKPDNAATSIAGKVKLNNIVVVTPAGTAGEYKGAAAVTVNIANTGTSDEVLTSVKIGDTAAKLTGADGAAVTSIQIKAGQSVLLGGTGNPTAQIASSDLSVGGYATTTFGFQQAGEVSADANVQPAVGHYAGFGPKAAASPSAAASGSAAASAGASAGASATASAPAGATASGSASAPVSPSGSASASAR</sequence>
<dbReference type="KEGG" id="ksk:KSE_34500"/>
<dbReference type="RefSeq" id="WP_014136564.1">
    <property type="nucleotide sequence ID" value="NC_016109.1"/>
</dbReference>
<dbReference type="PATRIC" id="fig|452652.3.peg.3456"/>
<dbReference type="HOGENOM" id="CLU_090335_0_0_11"/>